<evidence type="ECO:0000313" key="3">
    <source>
        <dbReference type="Proteomes" id="UP000298568"/>
    </source>
</evidence>
<feature type="domain" description="SpoVT-AbrB" evidence="1">
    <location>
        <begin position="1"/>
        <end position="45"/>
    </location>
</feature>
<dbReference type="Proteomes" id="UP000298568">
    <property type="component" value="Chromosome"/>
</dbReference>
<dbReference type="InterPro" id="IPR007159">
    <property type="entry name" value="SpoVT-AbrB_dom"/>
</dbReference>
<dbReference type="NCBIfam" id="TIGR01439">
    <property type="entry name" value="lp_hng_hel_AbrB"/>
    <property type="match status" value="1"/>
</dbReference>
<dbReference type="Gene3D" id="2.10.260.10">
    <property type="match status" value="1"/>
</dbReference>
<protein>
    <submittedName>
        <fullName evidence="2">AbrB/MazE/SpoVT family DNA-binding domain-containing protein</fullName>
    </submittedName>
</protein>
<dbReference type="AlphaFoldDB" id="A0A4D8RVS6"/>
<dbReference type="Pfam" id="PF04014">
    <property type="entry name" value="MazE_antitoxin"/>
    <property type="match status" value="1"/>
</dbReference>
<dbReference type="InterPro" id="IPR037914">
    <property type="entry name" value="SpoVT-AbrB_sf"/>
</dbReference>
<evidence type="ECO:0000313" key="2">
    <source>
        <dbReference type="EMBL" id="QCO29107.1"/>
    </source>
</evidence>
<name>A0A4D8RVS6_METPR</name>
<keyword evidence="2" id="KW-0238">DNA-binding</keyword>
<gene>
    <name evidence="2" type="ORF">DFR88_00265</name>
</gene>
<sequence length="77" mass="8598">MEVKVHKKGIVVIPQSIRQELGIREGSRLELEVKDGVIILRPKVSLLDAFGVDEREKGLEVLRLIQEGRANEGKGQP</sequence>
<organism evidence="2 3">
    <name type="scientific">Metallosphaera prunae</name>
    <dbReference type="NCBI Taxonomy" id="47304"/>
    <lineage>
        <taxon>Archaea</taxon>
        <taxon>Thermoproteota</taxon>
        <taxon>Thermoprotei</taxon>
        <taxon>Sulfolobales</taxon>
        <taxon>Sulfolobaceae</taxon>
        <taxon>Metallosphaera</taxon>
    </lineage>
</organism>
<dbReference type="SUPFAM" id="SSF89447">
    <property type="entry name" value="AbrB/MazE/MraZ-like"/>
    <property type="match status" value="1"/>
</dbReference>
<evidence type="ECO:0000259" key="1">
    <source>
        <dbReference type="PROSITE" id="PS51740"/>
    </source>
</evidence>
<dbReference type="RefSeq" id="WP_193453317.1">
    <property type="nucleotide sequence ID" value="NZ_CP031156.1"/>
</dbReference>
<keyword evidence="3" id="KW-1185">Reference proteome</keyword>
<dbReference type="PANTHER" id="PTHR34860">
    <property type="entry name" value="REPRESSOR-LIKE PROTEIN SSO7C3"/>
    <property type="match status" value="1"/>
</dbReference>
<accession>A0A4D8RVS6</accession>
<dbReference type="PROSITE" id="PS51740">
    <property type="entry name" value="SPOVT_ABRB"/>
    <property type="match status" value="1"/>
</dbReference>
<dbReference type="SMART" id="SM00966">
    <property type="entry name" value="SpoVT_AbrB"/>
    <property type="match status" value="1"/>
</dbReference>
<dbReference type="InterPro" id="IPR052975">
    <property type="entry name" value="Repressor-like_regulatory"/>
</dbReference>
<dbReference type="GeneID" id="59455278"/>
<reference evidence="2 3" key="1">
    <citation type="submission" date="2018-07" db="EMBL/GenBank/DDBJ databases">
        <title>Complete Genome Sequences of Extremely Thermoacidophilic, Metal-Mobilizing Type-Strain Members of the Archaeal Family Sulfolobaceae: Acidianus brierleyi DSM-1651T, Acidianus sulfidivorans DSM-18786T, Metallosphaera hakonensis DSM-7519T, and Metallosphaera prunae DSM-10039T.</title>
        <authorList>
            <person name="Counts J.A."/>
            <person name="Kelly R.M."/>
        </authorList>
    </citation>
    <scope>NUCLEOTIDE SEQUENCE [LARGE SCALE GENOMIC DNA]</scope>
    <source>
        <strain evidence="2 3">Ron 12/II</strain>
    </source>
</reference>
<proteinExistence type="predicted"/>
<dbReference type="PANTHER" id="PTHR34860:SF7">
    <property type="entry name" value="TRANSCRIPTION REGULATOR, SPOVT_ABRB FAMILY"/>
    <property type="match status" value="1"/>
</dbReference>
<dbReference type="EMBL" id="CP031156">
    <property type="protein sequence ID" value="QCO29107.1"/>
    <property type="molecule type" value="Genomic_DNA"/>
</dbReference>
<dbReference type="KEGG" id="mpru:DFR88_00265"/>
<dbReference type="GO" id="GO:0003677">
    <property type="term" value="F:DNA binding"/>
    <property type="evidence" value="ECO:0007669"/>
    <property type="project" value="UniProtKB-KW"/>
</dbReference>